<name>A0ACD4RHG4_9BACI</name>
<dbReference type="EMBL" id="CP126116">
    <property type="protein sequence ID" value="WHZ59914.1"/>
    <property type="molecule type" value="Genomic_DNA"/>
</dbReference>
<evidence type="ECO:0000313" key="1">
    <source>
        <dbReference type="EMBL" id="WHZ59914.1"/>
    </source>
</evidence>
<organism evidence="1 2">
    <name type="scientific">Metabacillus hrfriensis</name>
    <dbReference type="NCBI Taxonomy" id="3048891"/>
    <lineage>
        <taxon>Bacteria</taxon>
        <taxon>Bacillati</taxon>
        <taxon>Bacillota</taxon>
        <taxon>Bacilli</taxon>
        <taxon>Bacillales</taxon>
        <taxon>Bacillaceae</taxon>
        <taxon>Metabacillus</taxon>
    </lineage>
</organism>
<accession>A0ACD4RHG4</accession>
<sequence length="410" mass="46652">MLDDKTINIVQSTAPVLKEHSKEIGKRFYKLLFEKAPDLLNIFNQTNQKRGLQQEALGYAVYAAGEYITNLDAIKPVIERISQKHRAIGIKPEQYPVVGETLLQAVKDVLGDNATDEIIEAWGKAYGYISDAFISLEKKFYEESEQQPGGWEGYRTFYVDKKVKESDEVTSFYLKSKDGEAISSYKAGQYLTIRAEIPGEQYTHIRHYSLSEAPGKDYYRISVKREDEHGNSPDGIVSNYLHDQIQSGDTLQFSAPAGDFVIRKDNVPIVLISGGIGITPLLSMLNTIAEEKLSRQVTFIHATSNSKTHAFREHVKELENNFDYLKSYVCYNSPTVEDKKAKNYDKEGHIDLNFLQSLLPTKEADFYFCGSIPFMEAIIKALNEWEVPKEHIHYEVFRPVAMLGEEDMNL</sequence>
<keyword evidence="2" id="KW-1185">Reference proteome</keyword>
<protein>
    <submittedName>
        <fullName evidence="1">NO-inducible flavohemoprotein</fullName>
        <ecNumber evidence="1">1.14.12.17</ecNumber>
    </submittedName>
</protein>
<proteinExistence type="predicted"/>
<dbReference type="EC" id="1.14.12.17" evidence="1"/>
<keyword evidence="1" id="KW-0560">Oxidoreductase</keyword>
<evidence type="ECO:0000313" key="2">
    <source>
        <dbReference type="Proteomes" id="UP001226091"/>
    </source>
</evidence>
<gene>
    <name evidence="1" type="primary">hmpA</name>
    <name evidence="1" type="ORF">QLQ22_11485</name>
</gene>
<reference evidence="2" key="1">
    <citation type="journal article" date="2025" name="Aquaculture">
        <title>Assessment of the bioflocculant production and safety properties of Metabacillus hrfriensis sp. nov. based on phenotypic and whole-genome sequencing analysis.</title>
        <authorList>
            <person name="Zhang R."/>
            <person name="Zhao Z."/>
            <person name="Luo L."/>
            <person name="Wang S."/>
            <person name="Guo K."/>
            <person name="Xu W."/>
        </authorList>
    </citation>
    <scope>NUCLEOTIDE SEQUENCE [LARGE SCALE GENOMIC DNA]</scope>
    <source>
        <strain evidence="2">CT-WN-B3</strain>
    </source>
</reference>
<dbReference type="Proteomes" id="UP001226091">
    <property type="component" value="Chromosome"/>
</dbReference>